<comment type="caution">
    <text evidence="2">The sequence shown here is derived from an EMBL/GenBank/DDBJ whole genome shotgun (WGS) entry which is preliminary data.</text>
</comment>
<protein>
    <submittedName>
        <fullName evidence="2">Uncharacterized protein</fullName>
    </submittedName>
</protein>
<evidence type="ECO:0000313" key="3">
    <source>
        <dbReference type="Proteomes" id="UP000299102"/>
    </source>
</evidence>
<name>A0A4C1W2Q8_EUMVA</name>
<feature type="region of interest" description="Disordered" evidence="1">
    <location>
        <begin position="1"/>
        <end position="44"/>
    </location>
</feature>
<reference evidence="2 3" key="1">
    <citation type="journal article" date="2019" name="Commun. Biol.">
        <title>The bagworm genome reveals a unique fibroin gene that provides high tensile strength.</title>
        <authorList>
            <person name="Kono N."/>
            <person name="Nakamura H."/>
            <person name="Ohtoshi R."/>
            <person name="Tomita M."/>
            <person name="Numata K."/>
            <person name="Arakawa K."/>
        </authorList>
    </citation>
    <scope>NUCLEOTIDE SEQUENCE [LARGE SCALE GENOMIC DNA]</scope>
</reference>
<evidence type="ECO:0000313" key="2">
    <source>
        <dbReference type="EMBL" id="GBP44769.1"/>
    </source>
</evidence>
<gene>
    <name evidence="2" type="ORF">EVAR_86583_1</name>
</gene>
<accession>A0A4C1W2Q8</accession>
<proteinExistence type="predicted"/>
<sequence length="89" mass="10576">MENNSPKRTRQQERYTDKVQPVSEKIYGEGLARQRKDIRRRSSPLAKRYTEKVQPVSEKIYGEGPAREVNEKFERYVEWKCAKSSLPCR</sequence>
<dbReference type="EMBL" id="BGZK01000458">
    <property type="protein sequence ID" value="GBP44769.1"/>
    <property type="molecule type" value="Genomic_DNA"/>
</dbReference>
<keyword evidence="3" id="KW-1185">Reference proteome</keyword>
<evidence type="ECO:0000256" key="1">
    <source>
        <dbReference type="SAM" id="MobiDB-lite"/>
    </source>
</evidence>
<dbReference type="Proteomes" id="UP000299102">
    <property type="component" value="Unassembled WGS sequence"/>
</dbReference>
<organism evidence="2 3">
    <name type="scientific">Eumeta variegata</name>
    <name type="common">Bagworm moth</name>
    <name type="synonym">Eumeta japonica</name>
    <dbReference type="NCBI Taxonomy" id="151549"/>
    <lineage>
        <taxon>Eukaryota</taxon>
        <taxon>Metazoa</taxon>
        <taxon>Ecdysozoa</taxon>
        <taxon>Arthropoda</taxon>
        <taxon>Hexapoda</taxon>
        <taxon>Insecta</taxon>
        <taxon>Pterygota</taxon>
        <taxon>Neoptera</taxon>
        <taxon>Endopterygota</taxon>
        <taxon>Lepidoptera</taxon>
        <taxon>Glossata</taxon>
        <taxon>Ditrysia</taxon>
        <taxon>Tineoidea</taxon>
        <taxon>Psychidae</taxon>
        <taxon>Oiketicinae</taxon>
        <taxon>Eumeta</taxon>
    </lineage>
</organism>
<dbReference type="AlphaFoldDB" id="A0A4C1W2Q8"/>